<comment type="caution">
    <text evidence="2">The sequence shown here is derived from an EMBL/GenBank/DDBJ whole genome shotgun (WGS) entry which is preliminary data.</text>
</comment>
<feature type="binding site" evidence="1">
    <location>
        <position position="157"/>
    </location>
    <ligand>
        <name>a divalent metal cation</name>
        <dbReference type="ChEBI" id="CHEBI:60240"/>
        <label>2</label>
    </ligand>
</feature>
<dbReference type="SUPFAM" id="SSF51556">
    <property type="entry name" value="Metallo-dependent hydrolases"/>
    <property type="match status" value="1"/>
</dbReference>
<dbReference type="Proteomes" id="UP000763484">
    <property type="component" value="Unassembled WGS sequence"/>
</dbReference>
<dbReference type="GO" id="GO:0016788">
    <property type="term" value="F:hydrolase activity, acting on ester bonds"/>
    <property type="evidence" value="ECO:0007669"/>
    <property type="project" value="InterPro"/>
</dbReference>
<dbReference type="PANTHER" id="PTHR46124">
    <property type="entry name" value="D-AMINOACYL-TRNA DEACYLASE"/>
    <property type="match status" value="1"/>
</dbReference>
<dbReference type="PANTHER" id="PTHR46124:SF2">
    <property type="entry name" value="D-AMINOACYL-TRNA DEACYLASE"/>
    <property type="match status" value="1"/>
</dbReference>
<dbReference type="EMBL" id="JADFAQ010000014">
    <property type="protein sequence ID" value="MBE5727954.1"/>
    <property type="molecule type" value="Genomic_DNA"/>
</dbReference>
<dbReference type="GO" id="GO:0046872">
    <property type="term" value="F:metal ion binding"/>
    <property type="evidence" value="ECO:0007669"/>
    <property type="project" value="UniProtKB-KW"/>
</dbReference>
<accession>A0A8T3UYS5</accession>
<proteinExistence type="predicted"/>
<gene>
    <name evidence="2" type="ORF">IHE50_00870</name>
</gene>
<protein>
    <submittedName>
        <fullName evidence="2">TatD family hydrolase</fullName>
    </submittedName>
</protein>
<dbReference type="PIRSF" id="PIRSF005902">
    <property type="entry name" value="DNase_TatD"/>
    <property type="match status" value="1"/>
</dbReference>
<dbReference type="InterPro" id="IPR032466">
    <property type="entry name" value="Metal_Hydrolase"/>
</dbReference>
<keyword evidence="1" id="KW-0479">Metal-binding</keyword>
<organism evidence="2 3">
    <name type="scientific">Candidatus Acidifodinimicrobium mancum</name>
    <dbReference type="NCBI Taxonomy" id="2898728"/>
    <lineage>
        <taxon>Archaea</taxon>
        <taxon>Candidatus Parvarchaeota</taxon>
        <taxon>Candidatus Acidifodinimicrobiaceae</taxon>
        <taxon>Candidatus Acidifodinimicrobium</taxon>
    </lineage>
</organism>
<feature type="binding site" evidence="1">
    <location>
        <position position="135"/>
    </location>
    <ligand>
        <name>a divalent metal cation</name>
        <dbReference type="ChEBI" id="CHEBI:60240"/>
        <label>2</label>
    </ligand>
</feature>
<dbReference type="Pfam" id="PF01026">
    <property type="entry name" value="TatD_DNase"/>
    <property type="match status" value="1"/>
</dbReference>
<reference evidence="2 3" key="1">
    <citation type="submission" date="2020-09" db="EMBL/GenBank/DDBJ databases">
        <title>Genomic characterization of a novel Parvarchaeota family in acid mine drainage sediments.</title>
        <authorList>
            <person name="Luo Z.-H."/>
        </authorList>
    </citation>
    <scope>NUCLEOTIDE SEQUENCE [LARGE SCALE GENOMIC DNA]</scope>
    <source>
        <strain evidence="2">TL1-5_bins.178</strain>
    </source>
</reference>
<dbReference type="InterPro" id="IPR001130">
    <property type="entry name" value="TatD-like"/>
</dbReference>
<dbReference type="AlphaFoldDB" id="A0A8T3UYS5"/>
<dbReference type="Gene3D" id="3.20.20.140">
    <property type="entry name" value="Metal-dependent hydrolases"/>
    <property type="match status" value="1"/>
</dbReference>
<feature type="binding site" evidence="1">
    <location>
        <position position="98"/>
    </location>
    <ligand>
        <name>a divalent metal cation</name>
        <dbReference type="ChEBI" id="CHEBI:60240"/>
        <label>1</label>
    </ligand>
</feature>
<feature type="binding site" evidence="1">
    <location>
        <position position="204"/>
    </location>
    <ligand>
        <name>a divalent metal cation</name>
        <dbReference type="ChEBI" id="CHEBI:60240"/>
        <label>1</label>
    </ligand>
</feature>
<dbReference type="CDD" id="cd01310">
    <property type="entry name" value="TatD_DNAse"/>
    <property type="match status" value="1"/>
</dbReference>
<evidence type="ECO:0000313" key="2">
    <source>
        <dbReference type="EMBL" id="MBE5727954.1"/>
    </source>
</evidence>
<feature type="binding site" evidence="1">
    <location>
        <position position="13"/>
    </location>
    <ligand>
        <name>a divalent metal cation</name>
        <dbReference type="ChEBI" id="CHEBI:60240"/>
        <label>1</label>
    </ligand>
</feature>
<feature type="binding site" evidence="1">
    <location>
        <position position="15"/>
    </location>
    <ligand>
        <name>a divalent metal cation</name>
        <dbReference type="ChEBI" id="CHEBI:60240"/>
        <label>1</label>
    </ligand>
</feature>
<name>A0A8T3UYS5_9ARCH</name>
<evidence type="ECO:0000313" key="3">
    <source>
        <dbReference type="Proteomes" id="UP000763484"/>
    </source>
</evidence>
<keyword evidence="2" id="KW-0378">Hydrolase</keyword>
<sequence length="257" mass="29301">MVEITKSTYIDIHAHLSDERFDPTREDLINHLESFIVLNAGENREENIKVFGEFSKHRNVLPCIGLHPNDAVRLTEEQLSENLSYLNENIDKAFAVSEIGLDYKGKTEEDIYIEKKILGQILDLSEKHGKVCILHSRKSMGDLLGMLKSYKVKAILHNFEGNSTDLSTAIDIRAFISVSTGFLRFRRDSLLKNIPLDSLFFETDSPALSPSDDKNELNTPLNLIKVMQYFANLRGMSLDYLSEKIRSNFVSLFKLDV</sequence>
<evidence type="ECO:0000256" key="1">
    <source>
        <dbReference type="PIRSR" id="PIRSR005902-1"/>
    </source>
</evidence>